<organism evidence="3 4">
    <name type="scientific">Bergeyella zoohelcum</name>
    <dbReference type="NCBI Taxonomy" id="1015"/>
    <lineage>
        <taxon>Bacteria</taxon>
        <taxon>Pseudomonadati</taxon>
        <taxon>Bacteroidota</taxon>
        <taxon>Flavobacteriia</taxon>
        <taxon>Flavobacteriales</taxon>
        <taxon>Weeksellaceae</taxon>
        <taxon>Bergeyella</taxon>
    </lineage>
</organism>
<reference evidence="3 4" key="1">
    <citation type="submission" date="2018-06" db="EMBL/GenBank/DDBJ databases">
        <authorList>
            <consortium name="Pathogen Informatics"/>
            <person name="Doyle S."/>
        </authorList>
    </citation>
    <scope>NUCLEOTIDE SEQUENCE [LARGE SCALE GENOMIC DNA]</scope>
    <source>
        <strain evidence="3 4">NCTC11661</strain>
    </source>
</reference>
<dbReference type="AlphaFoldDB" id="A0A376BYX7"/>
<dbReference type="InterPro" id="IPR011990">
    <property type="entry name" value="TPR-like_helical_dom_sf"/>
</dbReference>
<protein>
    <submittedName>
        <fullName evidence="3">Uncharacterized protein</fullName>
    </submittedName>
</protein>
<gene>
    <name evidence="3" type="ORF">NCTC11661_00540</name>
</gene>
<evidence type="ECO:0000313" key="4">
    <source>
        <dbReference type="Proteomes" id="UP000255515"/>
    </source>
</evidence>
<feature type="compositionally biased region" description="Polar residues" evidence="2">
    <location>
        <begin position="796"/>
        <end position="818"/>
    </location>
</feature>
<dbReference type="RefSeq" id="WP_002686732.1">
    <property type="nucleotide sequence ID" value="NZ_UFTJ01000001.1"/>
</dbReference>
<sequence length="849" mass="97320">MKKGFIYICTAVLLMACVSKRPEKRGRFMKGFSAQYNTLFNADQALEEEINSRLAQHKDNFYAPYIAIFPYEKKPVDEQGNNLPPVDESPFGDIFGLGNKTPPSTPPSRNRKSKSERGIRKDAEQTPPPSKKTTMLEIAEAKALKTIDKFSVIREEQEKNKVIFDAYITLIKARIYMGENFKALDAINMMNKRFPKHKRIGLGKVYQGLAYSNIGDYARANKIFEALRKEPLHPEDMALMTIYYGENLLKNHQNKEAIDLLSTAFDLNKNNKIKSRIAFLKGQILLSENQLPMARESFQKAYDLASDFEFEVKSQIEIAKTFNAKNNYAQTLKYLDHLSKKGTYASRKNEFLYAKGLLAHRADKKKEARDFFFASVKEKATDTHIKGLSYYEIGKSFLEEDDYIRAGIYYDSAVAAMTYEPTKKEVQKQSEDIKKVSDNYYLIKRNDSILTLTKMSKAEQIAFFNQHIAKLKAKEEEEERKRRIAERQSGFQDGDFGLNSIFGSSGNAFQDFGNPSGKFYFANASTVARGISDFKQLWGDRALADNWRFSKRTSSVEEVRNQALGQTSEANPRRFEPAFYTEQIPNSLKEIDRLKKERDEAELNLGTLFRDAFNDIPLATKTLYGLIEKQPEEKVMLQALFQIFSMNFEHNPQAAEKAKIILLKDYPHTAYAEYARNPRNSNFVKSSVQAEHEYAKAYFMYEQAHFEESRMVVENALMQFKNDALIPKFHLLNAHLAGKLYGKEVMILQLQQIVLNYEKTLEGIRAAEMLKNLKSDLDKKTVSPKPEHQQYKETSKNTPPKSPTDTTNLFETQSQPQIQEAKAIIPTDAQSKNSSSVQKQNIVLPKKAK</sequence>
<feature type="coiled-coil region" evidence="1">
    <location>
        <begin position="461"/>
        <end position="488"/>
    </location>
</feature>
<proteinExistence type="predicted"/>
<accession>A0A376BYX7</accession>
<feature type="compositionally biased region" description="Basic and acidic residues" evidence="2">
    <location>
        <begin position="777"/>
        <end position="795"/>
    </location>
</feature>
<feature type="compositionally biased region" description="Low complexity" evidence="2">
    <location>
        <begin position="830"/>
        <end position="841"/>
    </location>
</feature>
<name>A0A376BYX7_9FLAO</name>
<dbReference type="PROSITE" id="PS51257">
    <property type="entry name" value="PROKAR_LIPOPROTEIN"/>
    <property type="match status" value="1"/>
</dbReference>
<dbReference type="Proteomes" id="UP000255515">
    <property type="component" value="Unassembled WGS sequence"/>
</dbReference>
<evidence type="ECO:0000256" key="1">
    <source>
        <dbReference type="SAM" id="Coils"/>
    </source>
</evidence>
<evidence type="ECO:0000313" key="3">
    <source>
        <dbReference type="EMBL" id="SSZ46878.1"/>
    </source>
</evidence>
<evidence type="ECO:0000256" key="2">
    <source>
        <dbReference type="SAM" id="MobiDB-lite"/>
    </source>
</evidence>
<dbReference type="Gene3D" id="1.25.40.10">
    <property type="entry name" value="Tetratricopeptide repeat domain"/>
    <property type="match status" value="2"/>
</dbReference>
<feature type="coiled-coil region" evidence="1">
    <location>
        <begin position="584"/>
        <end position="611"/>
    </location>
</feature>
<feature type="compositionally biased region" description="Basic and acidic residues" evidence="2">
    <location>
        <begin position="113"/>
        <end position="124"/>
    </location>
</feature>
<dbReference type="EMBL" id="UFTJ01000001">
    <property type="protein sequence ID" value="SSZ46878.1"/>
    <property type="molecule type" value="Genomic_DNA"/>
</dbReference>
<feature type="region of interest" description="Disordered" evidence="2">
    <location>
        <begin position="777"/>
        <end position="849"/>
    </location>
</feature>
<feature type="region of interest" description="Disordered" evidence="2">
    <location>
        <begin position="94"/>
        <end position="133"/>
    </location>
</feature>
<dbReference type="SUPFAM" id="SSF48452">
    <property type="entry name" value="TPR-like"/>
    <property type="match status" value="1"/>
</dbReference>
<keyword evidence="1" id="KW-0175">Coiled coil</keyword>